<evidence type="ECO:0000256" key="1">
    <source>
        <dbReference type="ARBA" id="ARBA00004592"/>
    </source>
</evidence>
<dbReference type="InterPro" id="IPR000225">
    <property type="entry name" value="Armadillo"/>
</dbReference>
<evidence type="ECO:0000256" key="6">
    <source>
        <dbReference type="ARBA" id="ARBA00023288"/>
    </source>
</evidence>
<protein>
    <recommendedName>
        <fullName evidence="7">Vacuolar protein 8</fullName>
    </recommendedName>
</protein>
<dbReference type="Pfam" id="PF00856">
    <property type="entry name" value="SET"/>
    <property type="match status" value="1"/>
</dbReference>
<dbReference type="InterPro" id="IPR016024">
    <property type="entry name" value="ARM-type_fold"/>
</dbReference>
<dbReference type="Proteomes" id="UP001244341">
    <property type="component" value="Chromosome 14b"/>
</dbReference>
<dbReference type="Pfam" id="PF00514">
    <property type="entry name" value="Arm"/>
    <property type="match status" value="2"/>
</dbReference>
<evidence type="ECO:0000256" key="5">
    <source>
        <dbReference type="ARBA" id="ARBA00023136"/>
    </source>
</evidence>
<organism evidence="11 12">
    <name type="scientific">Tetradesmus obliquus</name>
    <name type="common">Green alga</name>
    <name type="synonym">Acutodesmus obliquus</name>
    <dbReference type="NCBI Taxonomy" id="3088"/>
    <lineage>
        <taxon>Eukaryota</taxon>
        <taxon>Viridiplantae</taxon>
        <taxon>Chlorophyta</taxon>
        <taxon>core chlorophytes</taxon>
        <taxon>Chlorophyceae</taxon>
        <taxon>CS clade</taxon>
        <taxon>Sphaeropleales</taxon>
        <taxon>Scenedesmaceae</taxon>
        <taxon>Tetradesmus</taxon>
    </lineage>
</organism>
<feature type="repeat" description="ARM" evidence="8">
    <location>
        <begin position="517"/>
        <end position="559"/>
    </location>
</feature>
<proteinExistence type="inferred from homology"/>
<dbReference type="PROSITE" id="PS50176">
    <property type="entry name" value="ARM_REPEAT"/>
    <property type="match status" value="3"/>
</dbReference>
<feature type="domain" description="SET" evidence="10">
    <location>
        <begin position="138"/>
        <end position="265"/>
    </location>
</feature>
<accession>A0ABY8UL55</accession>
<dbReference type="EMBL" id="CP126221">
    <property type="protein sequence ID" value="WIA21860.1"/>
    <property type="molecule type" value="Genomic_DNA"/>
</dbReference>
<evidence type="ECO:0000256" key="3">
    <source>
        <dbReference type="ARBA" id="ARBA00022554"/>
    </source>
</evidence>
<keyword evidence="5" id="KW-0472">Membrane</keyword>
<dbReference type="InterPro" id="IPR045156">
    <property type="entry name" value="Vac8"/>
</dbReference>
<keyword evidence="4" id="KW-0677">Repeat</keyword>
<comment type="subcellular location">
    <subcellularLocation>
        <location evidence="1">Vacuole membrane</location>
        <topology evidence="1">Lipid-anchor</topology>
    </subcellularLocation>
</comment>
<keyword evidence="12" id="KW-1185">Reference proteome</keyword>
<dbReference type="InterPro" id="IPR046341">
    <property type="entry name" value="SET_dom_sf"/>
</dbReference>
<evidence type="ECO:0000256" key="2">
    <source>
        <dbReference type="ARBA" id="ARBA00005462"/>
    </source>
</evidence>
<name>A0ABY8UL55_TETOB</name>
<dbReference type="Gene3D" id="1.25.10.10">
    <property type="entry name" value="Leucine-rich Repeat Variant"/>
    <property type="match status" value="2"/>
</dbReference>
<evidence type="ECO:0000313" key="12">
    <source>
        <dbReference type="Proteomes" id="UP001244341"/>
    </source>
</evidence>
<feature type="repeat" description="ARM" evidence="8">
    <location>
        <begin position="559"/>
        <end position="587"/>
    </location>
</feature>
<dbReference type="InterPro" id="IPR011989">
    <property type="entry name" value="ARM-like"/>
</dbReference>
<dbReference type="PANTHER" id="PTHR47249">
    <property type="entry name" value="VACUOLAR PROTEIN 8"/>
    <property type="match status" value="1"/>
</dbReference>
<dbReference type="SUPFAM" id="SSF48371">
    <property type="entry name" value="ARM repeat"/>
    <property type="match status" value="1"/>
</dbReference>
<evidence type="ECO:0000256" key="9">
    <source>
        <dbReference type="SAM" id="MobiDB-lite"/>
    </source>
</evidence>
<dbReference type="SUPFAM" id="SSF82199">
    <property type="entry name" value="SET domain"/>
    <property type="match status" value="1"/>
</dbReference>
<feature type="region of interest" description="Disordered" evidence="9">
    <location>
        <begin position="312"/>
        <end position="341"/>
    </location>
</feature>
<feature type="compositionally biased region" description="Low complexity" evidence="9">
    <location>
        <begin position="319"/>
        <end position="331"/>
    </location>
</feature>
<dbReference type="InterPro" id="IPR001214">
    <property type="entry name" value="SET_dom"/>
</dbReference>
<feature type="repeat" description="ARM" evidence="8">
    <location>
        <begin position="432"/>
        <end position="469"/>
    </location>
</feature>
<keyword evidence="3" id="KW-0926">Vacuole</keyword>
<dbReference type="Gene3D" id="2.170.270.10">
    <property type="entry name" value="SET domain"/>
    <property type="match status" value="1"/>
</dbReference>
<keyword evidence="6" id="KW-0449">Lipoprotein</keyword>
<comment type="similarity">
    <text evidence="2">Belongs to the beta-catenin family.</text>
</comment>
<evidence type="ECO:0000256" key="8">
    <source>
        <dbReference type="PROSITE-ProRule" id="PRU00259"/>
    </source>
</evidence>
<evidence type="ECO:0000256" key="4">
    <source>
        <dbReference type="ARBA" id="ARBA00022737"/>
    </source>
</evidence>
<evidence type="ECO:0000313" key="11">
    <source>
        <dbReference type="EMBL" id="WIA21860.1"/>
    </source>
</evidence>
<dbReference type="PANTHER" id="PTHR47249:SF1">
    <property type="entry name" value="VACUOLAR PROTEIN 8"/>
    <property type="match status" value="1"/>
</dbReference>
<evidence type="ECO:0000256" key="7">
    <source>
        <dbReference type="ARBA" id="ARBA00026209"/>
    </source>
</evidence>
<reference evidence="11 12" key="1">
    <citation type="submission" date="2023-05" db="EMBL/GenBank/DDBJ databases">
        <title>A 100% complete, gapless, phased diploid assembly of the Scenedesmus obliquus UTEX 3031 genome.</title>
        <authorList>
            <person name="Biondi T.C."/>
            <person name="Hanschen E.R."/>
            <person name="Kwon T."/>
            <person name="Eng W."/>
            <person name="Kruse C.P.S."/>
            <person name="Koehler S.I."/>
            <person name="Kunde Y."/>
            <person name="Gleasner C.D."/>
            <person name="You Mak K.T."/>
            <person name="Polle J."/>
            <person name="Hovde B.T."/>
            <person name="Starkenburg S.R."/>
        </authorList>
    </citation>
    <scope>NUCLEOTIDE SEQUENCE [LARGE SCALE GENOMIC DNA]</scope>
    <source>
        <strain evidence="11 12">DOE0152z</strain>
    </source>
</reference>
<dbReference type="SMART" id="SM00185">
    <property type="entry name" value="ARM"/>
    <property type="match status" value="7"/>
</dbReference>
<gene>
    <name evidence="11" type="ORF">OEZ85_004236</name>
</gene>
<sequence>MATHFTRKLLEVTQPLPSYACHRIGQADAVTVQLPPQGPRMYLPNPRYTALLNSLSDTALYKLETRFETFAANMDSSGSSQHFPTLEDFLTAVPGLLQQHAEATAQPWPLDVTVEPITEQHRGYSSLAAALQLPQLVCVRASKDFAAGDAIGPYCSLLMPTDMHEVLYQTVEESRLVRHPVCLAVGSQRITFDASCCCEGDHNKLANVLDYRCITPAGVHNPKRDMPGGANAAFLGYVDRRGRPWLFVVALKDIAAAEEICVEYNREGLRTNLHYQNIGRKQLISQLTPNIQRLYAAMQEVQTALAPKLTEDKAPKAAQQQQNQQQSQQQQQRRKVKPGQLVLNSNDELAMTASKKRSNAYARTVAANVLKQLAGTNPILKEAVVAAGGVRALAHLLCAGTDAETGTAAAAALGCIAAGSSVHKKTIAAMPSAINGLVGLLHSGETAAVEAATGTLRSLSSADAGRRAIGADSDALSLLAYVLSTGSKAAKQSAAAALANLTVESKANQRAVAAAPGAVSCLAQMLASDDEASQAAAAAALSNLSTMTSIKHQIGATPGATPGLVKLLMSQSREVQHSAATALSNLAAGSPANKTSILSCNDALVGLSLLLDSSDEAVQRAAATALCNLSSAIIASKCWYMDLVAAGGLAALQSLAGSEDGKGCKWAKGNAEVQAAAAAALRRLCKVGKISFVPTIAV</sequence>
<evidence type="ECO:0000259" key="10">
    <source>
        <dbReference type="Pfam" id="PF00856"/>
    </source>
</evidence>